<keyword evidence="2" id="KW-1185">Reference proteome</keyword>
<dbReference type="EMBL" id="JAHLJV010000040">
    <property type="protein sequence ID" value="KAK1585920.1"/>
    <property type="molecule type" value="Genomic_DNA"/>
</dbReference>
<organism evidence="1 2">
    <name type="scientific">Colletotrichum navitas</name>
    <dbReference type="NCBI Taxonomy" id="681940"/>
    <lineage>
        <taxon>Eukaryota</taxon>
        <taxon>Fungi</taxon>
        <taxon>Dikarya</taxon>
        <taxon>Ascomycota</taxon>
        <taxon>Pezizomycotina</taxon>
        <taxon>Sordariomycetes</taxon>
        <taxon>Hypocreomycetidae</taxon>
        <taxon>Glomerellales</taxon>
        <taxon>Glomerellaceae</taxon>
        <taxon>Colletotrichum</taxon>
        <taxon>Colletotrichum graminicola species complex</taxon>
    </lineage>
</organism>
<dbReference type="Proteomes" id="UP001230504">
    <property type="component" value="Unassembled WGS sequence"/>
</dbReference>
<dbReference type="GeneID" id="85444379"/>
<dbReference type="RefSeq" id="XP_060412903.1">
    <property type="nucleotide sequence ID" value="XM_060560139.1"/>
</dbReference>
<evidence type="ECO:0000313" key="1">
    <source>
        <dbReference type="EMBL" id="KAK1585920.1"/>
    </source>
</evidence>
<name>A0AAD8PWD6_9PEZI</name>
<evidence type="ECO:0000313" key="2">
    <source>
        <dbReference type="Proteomes" id="UP001230504"/>
    </source>
</evidence>
<comment type="caution">
    <text evidence="1">The sequence shown here is derived from an EMBL/GenBank/DDBJ whole genome shotgun (WGS) entry which is preliminary data.</text>
</comment>
<proteinExistence type="predicted"/>
<accession>A0AAD8PWD6</accession>
<dbReference type="AlphaFoldDB" id="A0AAD8PWD6"/>
<reference evidence="1" key="1">
    <citation type="submission" date="2021-06" db="EMBL/GenBank/DDBJ databases">
        <title>Comparative genomics, transcriptomics and evolutionary studies reveal genomic signatures of adaptation to plant cell wall in hemibiotrophic fungi.</title>
        <authorList>
            <consortium name="DOE Joint Genome Institute"/>
            <person name="Baroncelli R."/>
            <person name="Diaz J.F."/>
            <person name="Benocci T."/>
            <person name="Peng M."/>
            <person name="Battaglia E."/>
            <person name="Haridas S."/>
            <person name="Andreopoulos W."/>
            <person name="Labutti K."/>
            <person name="Pangilinan J."/>
            <person name="Floch G.L."/>
            <person name="Makela M.R."/>
            <person name="Henrissat B."/>
            <person name="Grigoriev I.V."/>
            <person name="Crouch J.A."/>
            <person name="De Vries R.P."/>
            <person name="Sukno S.A."/>
            <person name="Thon M.R."/>
        </authorList>
    </citation>
    <scope>NUCLEOTIDE SEQUENCE</scope>
    <source>
        <strain evidence="1">CBS 125086</strain>
    </source>
</reference>
<gene>
    <name evidence="1" type="ORF">LY79DRAFT_580759</name>
</gene>
<protein>
    <submittedName>
        <fullName evidence="1">Uncharacterized protein</fullName>
    </submittedName>
</protein>
<sequence length="247" mass="28101">MSSPSCWLLPALPRQWHAWSLITAINITGGRMVHDLSPLPPKRPGSLILRASVLSAPAVFWLQQQQRWVCISPMHFNPLSTNNAHWLWIVDVTPAFSYISRFARYIIPFPTPSPPHHHQCGAIFCLVLGLSSSLGRFSRPSSPLVYHGRDMHDDRASLLWAHVNADMRPPLECFEANRSLLTLPYCPVLWLVGQRTIRKGRQADHQKQHVPMRLACRVWGWRSYRLELLPVQSVQAPDENIGSSDIT</sequence>